<dbReference type="PANTHER" id="PTHR46599:SF3">
    <property type="entry name" value="PIGGYBAC TRANSPOSABLE ELEMENT-DERIVED PROTEIN 4"/>
    <property type="match status" value="1"/>
</dbReference>
<dbReference type="RefSeq" id="XP_024735634.1">
    <property type="nucleotide sequence ID" value="XM_024888616.1"/>
</dbReference>
<dbReference type="InParanoid" id="A0A2J6T6T5"/>
<gene>
    <name evidence="2" type="ORF">K444DRAFT_724264</name>
</gene>
<dbReference type="Pfam" id="PF13843">
    <property type="entry name" value="DDE_Tnp_1_7"/>
    <property type="match status" value="1"/>
</dbReference>
<sequence>MPKKPIKQGYKIYGLADHGYIYNWIWSSREKGLQKMILHPTLTNTGSLVRNLALSLPRRYLTIYLDNYFTSVPLFSELRACGFGIVGTIRPHKQFPPELSAIKNRFAKKLEWNTLLAAVVEDMLCLAWQDNSIVLCLSNVHTVDKAEDFREKERKRPAKTSTNGRIVREVFGNLPIKELKIPSFINDYN</sequence>
<evidence type="ECO:0000259" key="1">
    <source>
        <dbReference type="Pfam" id="PF13843"/>
    </source>
</evidence>
<proteinExistence type="predicted"/>
<dbReference type="GeneID" id="36596692"/>
<reference evidence="2 3" key="1">
    <citation type="submission" date="2016-04" db="EMBL/GenBank/DDBJ databases">
        <title>A degradative enzymes factory behind the ericoid mycorrhizal symbiosis.</title>
        <authorList>
            <consortium name="DOE Joint Genome Institute"/>
            <person name="Martino E."/>
            <person name="Morin E."/>
            <person name="Grelet G."/>
            <person name="Kuo A."/>
            <person name="Kohler A."/>
            <person name="Daghino S."/>
            <person name="Barry K."/>
            <person name="Choi C."/>
            <person name="Cichocki N."/>
            <person name="Clum A."/>
            <person name="Copeland A."/>
            <person name="Hainaut M."/>
            <person name="Haridas S."/>
            <person name="Labutti K."/>
            <person name="Lindquist E."/>
            <person name="Lipzen A."/>
            <person name="Khouja H.-R."/>
            <person name="Murat C."/>
            <person name="Ohm R."/>
            <person name="Olson A."/>
            <person name="Spatafora J."/>
            <person name="Veneault-Fourrey C."/>
            <person name="Henrissat B."/>
            <person name="Grigoriev I."/>
            <person name="Martin F."/>
            <person name="Perotto S."/>
        </authorList>
    </citation>
    <scope>NUCLEOTIDE SEQUENCE [LARGE SCALE GENOMIC DNA]</scope>
    <source>
        <strain evidence="2 3">E</strain>
    </source>
</reference>
<evidence type="ECO:0000313" key="2">
    <source>
        <dbReference type="EMBL" id="PMD58730.1"/>
    </source>
</evidence>
<dbReference type="PANTHER" id="PTHR46599">
    <property type="entry name" value="PIGGYBAC TRANSPOSABLE ELEMENT-DERIVED PROTEIN 4"/>
    <property type="match status" value="1"/>
</dbReference>
<dbReference type="OrthoDB" id="3555811at2759"/>
<evidence type="ECO:0000313" key="3">
    <source>
        <dbReference type="Proteomes" id="UP000235371"/>
    </source>
</evidence>
<keyword evidence="3" id="KW-1185">Reference proteome</keyword>
<feature type="domain" description="PiggyBac transposable element-derived protein" evidence="1">
    <location>
        <begin position="1"/>
        <end position="155"/>
    </location>
</feature>
<accession>A0A2J6T6T5</accession>
<organism evidence="2 3">
    <name type="scientific">Hyaloscypha bicolor E</name>
    <dbReference type="NCBI Taxonomy" id="1095630"/>
    <lineage>
        <taxon>Eukaryota</taxon>
        <taxon>Fungi</taxon>
        <taxon>Dikarya</taxon>
        <taxon>Ascomycota</taxon>
        <taxon>Pezizomycotina</taxon>
        <taxon>Leotiomycetes</taxon>
        <taxon>Helotiales</taxon>
        <taxon>Hyaloscyphaceae</taxon>
        <taxon>Hyaloscypha</taxon>
        <taxon>Hyaloscypha bicolor</taxon>
    </lineage>
</organism>
<name>A0A2J6T6T5_9HELO</name>
<dbReference type="InterPro" id="IPR029526">
    <property type="entry name" value="PGBD"/>
</dbReference>
<protein>
    <recommendedName>
        <fullName evidence="1">PiggyBac transposable element-derived protein domain-containing protein</fullName>
    </recommendedName>
</protein>
<dbReference type="EMBL" id="KZ613817">
    <property type="protein sequence ID" value="PMD58730.1"/>
    <property type="molecule type" value="Genomic_DNA"/>
</dbReference>
<dbReference type="AlphaFoldDB" id="A0A2J6T6T5"/>
<dbReference type="STRING" id="1095630.A0A2J6T6T5"/>
<dbReference type="Proteomes" id="UP000235371">
    <property type="component" value="Unassembled WGS sequence"/>
</dbReference>